<evidence type="ECO:0000313" key="1">
    <source>
        <dbReference type="EMBL" id="SUX24856.1"/>
    </source>
</evidence>
<keyword evidence="2" id="KW-1185">Reference proteome</keyword>
<sequence length="55" mass="6296">MKCLLFMMLSLQLCGCSSVKEYESDVFPEGKWYPVNPEHFGKTEAQRLIEGVTKP</sequence>
<evidence type="ECO:0000313" key="2">
    <source>
        <dbReference type="Proteomes" id="UP000254572"/>
    </source>
</evidence>
<dbReference type="AlphaFoldDB" id="A0A381ECZ3"/>
<accession>A0A381ECZ3</accession>
<dbReference type="EMBL" id="UFUW01000001">
    <property type="protein sequence ID" value="SUX24856.1"/>
    <property type="molecule type" value="Genomic_DNA"/>
</dbReference>
<dbReference type="RefSeq" id="WP_172542337.1">
    <property type="nucleotide sequence ID" value="NZ_JBHLZC010000001.1"/>
</dbReference>
<proteinExistence type="predicted"/>
<reference evidence="1 2" key="1">
    <citation type="submission" date="2018-06" db="EMBL/GenBank/DDBJ databases">
        <authorList>
            <consortium name="Pathogen Informatics"/>
            <person name="Doyle S."/>
        </authorList>
    </citation>
    <scope>NUCLEOTIDE SEQUENCE [LARGE SCALE GENOMIC DNA]</scope>
    <source>
        <strain evidence="1 2">NCTC13294</strain>
    </source>
</reference>
<protein>
    <submittedName>
        <fullName evidence="1">Uncharacterized protein</fullName>
    </submittedName>
</protein>
<name>A0A381ECZ3_9GAMM</name>
<organism evidence="1 2">
    <name type="scientific">Cardiobacterium valvarum</name>
    <dbReference type="NCBI Taxonomy" id="194702"/>
    <lineage>
        <taxon>Bacteria</taxon>
        <taxon>Pseudomonadati</taxon>
        <taxon>Pseudomonadota</taxon>
        <taxon>Gammaproteobacteria</taxon>
        <taxon>Cardiobacteriales</taxon>
        <taxon>Cardiobacteriaceae</taxon>
        <taxon>Cardiobacterium</taxon>
    </lineage>
</organism>
<dbReference type="Proteomes" id="UP000254572">
    <property type="component" value="Unassembled WGS sequence"/>
</dbReference>
<gene>
    <name evidence="1" type="ORF">NCTC13294_02117</name>
</gene>